<evidence type="ECO:0000313" key="1">
    <source>
        <dbReference type="EMBL" id="KAG7176505.1"/>
    </source>
</evidence>
<protein>
    <submittedName>
        <fullName evidence="1">Uncharacterized protein</fullName>
    </submittedName>
</protein>
<gene>
    <name evidence="1" type="ORF">Hamer_G027683</name>
</gene>
<name>A0A8J5TKX6_HOMAM</name>
<dbReference type="EMBL" id="JAHLQT010003177">
    <property type="protein sequence ID" value="KAG7176505.1"/>
    <property type="molecule type" value="Genomic_DNA"/>
</dbReference>
<dbReference type="AlphaFoldDB" id="A0A8J5TKX6"/>
<organism evidence="1 2">
    <name type="scientific">Homarus americanus</name>
    <name type="common">American lobster</name>
    <dbReference type="NCBI Taxonomy" id="6706"/>
    <lineage>
        <taxon>Eukaryota</taxon>
        <taxon>Metazoa</taxon>
        <taxon>Ecdysozoa</taxon>
        <taxon>Arthropoda</taxon>
        <taxon>Crustacea</taxon>
        <taxon>Multicrustacea</taxon>
        <taxon>Malacostraca</taxon>
        <taxon>Eumalacostraca</taxon>
        <taxon>Eucarida</taxon>
        <taxon>Decapoda</taxon>
        <taxon>Pleocyemata</taxon>
        <taxon>Astacidea</taxon>
        <taxon>Nephropoidea</taxon>
        <taxon>Nephropidae</taxon>
        <taxon>Homarus</taxon>
    </lineage>
</organism>
<sequence>MATFVDKVNSGLVKAGLKPVTRDNVLFYYTPLKGCAAYGILSVQMFNPELFENFSFLLLCFEICNNLLQYALRNSVMKKKPALNFVFSRFAPLNIAKLKSI</sequence>
<dbReference type="Proteomes" id="UP000747542">
    <property type="component" value="Unassembled WGS sequence"/>
</dbReference>
<keyword evidence="2" id="KW-1185">Reference proteome</keyword>
<feature type="non-terminal residue" evidence="1">
    <location>
        <position position="1"/>
    </location>
</feature>
<reference evidence="1" key="1">
    <citation type="journal article" date="2021" name="Sci. Adv.">
        <title>The American lobster genome reveals insights on longevity, neural, and immune adaptations.</title>
        <authorList>
            <person name="Polinski J.M."/>
            <person name="Zimin A.V."/>
            <person name="Clark K.F."/>
            <person name="Kohn A.B."/>
            <person name="Sadowski N."/>
            <person name="Timp W."/>
            <person name="Ptitsyn A."/>
            <person name="Khanna P."/>
            <person name="Romanova D.Y."/>
            <person name="Williams P."/>
            <person name="Greenwood S.J."/>
            <person name="Moroz L.L."/>
            <person name="Walt D.R."/>
            <person name="Bodnar A.G."/>
        </authorList>
    </citation>
    <scope>NUCLEOTIDE SEQUENCE</scope>
    <source>
        <strain evidence="1">GMGI-L3</strain>
    </source>
</reference>
<evidence type="ECO:0000313" key="2">
    <source>
        <dbReference type="Proteomes" id="UP000747542"/>
    </source>
</evidence>
<proteinExistence type="predicted"/>
<accession>A0A8J5TKX6</accession>
<comment type="caution">
    <text evidence="1">The sequence shown here is derived from an EMBL/GenBank/DDBJ whole genome shotgun (WGS) entry which is preliminary data.</text>
</comment>